<feature type="binding site" evidence="6">
    <location>
        <position position="224"/>
    </location>
    <ligand>
        <name>K(+)</name>
        <dbReference type="ChEBI" id="CHEBI:29103"/>
    </ligand>
</feature>
<keyword evidence="5 6" id="KW-0342">GTP-binding</keyword>
<keyword evidence="6" id="KW-0460">Magnesium</keyword>
<dbReference type="Gene3D" id="1.20.120.430">
    <property type="entry name" value="tRNA modification GTPase MnmE domain 2"/>
    <property type="match status" value="1"/>
</dbReference>
<evidence type="ECO:0000256" key="3">
    <source>
        <dbReference type="ARBA" id="ARBA00022741"/>
    </source>
</evidence>
<comment type="caution">
    <text evidence="9">The sequence shown here is derived from an EMBL/GenBank/DDBJ whole genome shotgun (WGS) entry which is preliminary data.</text>
</comment>
<dbReference type="InterPro" id="IPR027417">
    <property type="entry name" value="P-loop_NTPase"/>
</dbReference>
<keyword evidence="6" id="KW-0479">Metal-binding</keyword>
<comment type="cofactor">
    <cofactor evidence="6">
        <name>K(+)</name>
        <dbReference type="ChEBI" id="CHEBI:29103"/>
    </cofactor>
    <text evidence="6">Binds 1 potassium ion per subunit.</text>
</comment>
<accession>A0ABX1SZL3</accession>
<name>A0ABX1SZL3_PELUQ</name>
<evidence type="ECO:0000256" key="2">
    <source>
        <dbReference type="ARBA" id="ARBA00022694"/>
    </source>
</evidence>
<dbReference type="Pfam" id="PF01926">
    <property type="entry name" value="MMR_HSR1"/>
    <property type="match status" value="1"/>
</dbReference>
<feature type="binding site" evidence="6">
    <location>
        <position position="249"/>
    </location>
    <ligand>
        <name>Mg(2+)</name>
        <dbReference type="ChEBI" id="CHEBI:18420"/>
    </ligand>
</feature>
<dbReference type="PANTHER" id="PTHR42714">
    <property type="entry name" value="TRNA MODIFICATION GTPASE GTPBP3"/>
    <property type="match status" value="1"/>
</dbReference>
<comment type="caution">
    <text evidence="6">Lacks conserved residue(s) required for the propagation of feature annotation.</text>
</comment>
<reference evidence="9 10" key="1">
    <citation type="submission" date="2019-07" db="EMBL/GenBank/DDBJ databases">
        <title>SAR11 Genome Evolution.</title>
        <authorList>
            <person name="Giovannoni S."/>
        </authorList>
    </citation>
    <scope>NUCLEOTIDE SEQUENCE [LARGE SCALE GENOMIC DNA]</scope>
    <source>
        <strain evidence="9 10">HTCC9565</strain>
    </source>
</reference>
<feature type="binding site" evidence="6">
    <location>
        <begin position="224"/>
        <end position="229"/>
    </location>
    <ligand>
        <name>GTP</name>
        <dbReference type="ChEBI" id="CHEBI:37565"/>
    </ligand>
</feature>
<feature type="domain" description="TrmE-type G" evidence="8">
    <location>
        <begin position="214"/>
        <end position="366"/>
    </location>
</feature>
<sequence length="443" mass="49341">MTIFALSTGPGISGIAIIRVSGVETKKVIKLLTNGTIPEPRIATLKKINKINSSELIDEGIILWFPGPESYTGEDMAEIHVHGSKAVIDALHASISKIENCRMAEPGEFTRLAFQNGKINLLKAESIADLISAETEIQRQQAIKIMSGKSADKFNELRGKLLKILSNVEAKIDFPDEDLPDDILKEIKKNSNYVLQNIEKILDDQKVGERIREGFKITILGPTNAGKSSLLNCLSNREAAIVSEIAGTTRDVIETHLNIDGYPVIVSDTAGIRESKSEIEKKGIKLSLNRADEADLKLIVVDAKNLVISDVLKGLLDQNAILVINKLDLLEEDIDPEIKKLNHVLISIKENLNIDQLILKIKKNLKNKFIKNDNILITRERHRQHLKQCLNHLKSFNEKNEVDDFDKAAEDLRLATRNLGMIVGKVDVEEILDSIFNDFCIGK</sequence>
<dbReference type="PROSITE" id="PS51709">
    <property type="entry name" value="G_TRME"/>
    <property type="match status" value="1"/>
</dbReference>
<feature type="binding site" evidence="6">
    <location>
        <begin position="243"/>
        <end position="249"/>
    </location>
    <ligand>
        <name>GTP</name>
        <dbReference type="ChEBI" id="CHEBI:37565"/>
    </ligand>
</feature>
<proteinExistence type="inferred from homology"/>
<dbReference type="CDD" id="cd04164">
    <property type="entry name" value="trmE"/>
    <property type="match status" value="1"/>
</dbReference>
<keyword evidence="6" id="KW-0378">Hydrolase</keyword>
<dbReference type="SUPFAM" id="SSF116878">
    <property type="entry name" value="TrmE connector domain"/>
    <property type="match status" value="1"/>
</dbReference>
<feature type="binding site" evidence="6">
    <location>
        <position position="19"/>
    </location>
    <ligand>
        <name>(6S)-5-formyl-5,6,7,8-tetrahydrofolate</name>
        <dbReference type="ChEBI" id="CHEBI:57457"/>
    </ligand>
</feature>
<dbReference type="InterPro" id="IPR006073">
    <property type="entry name" value="GTP-bd"/>
</dbReference>
<evidence type="ECO:0000256" key="4">
    <source>
        <dbReference type="ARBA" id="ARBA00022958"/>
    </source>
</evidence>
<dbReference type="EC" id="3.6.-.-" evidence="6"/>
<keyword evidence="10" id="KW-1185">Reference proteome</keyword>
<evidence type="ECO:0000256" key="7">
    <source>
        <dbReference type="RuleBase" id="RU003313"/>
    </source>
</evidence>
<dbReference type="InterPro" id="IPR025867">
    <property type="entry name" value="MnmE_helical"/>
</dbReference>
<dbReference type="Pfam" id="PF12631">
    <property type="entry name" value="MnmE_helical"/>
    <property type="match status" value="1"/>
</dbReference>
<organism evidence="9 10">
    <name type="scientific">Pelagibacter ubique</name>
    <dbReference type="NCBI Taxonomy" id="198252"/>
    <lineage>
        <taxon>Bacteria</taxon>
        <taxon>Pseudomonadati</taxon>
        <taxon>Pseudomonadota</taxon>
        <taxon>Alphaproteobacteria</taxon>
        <taxon>Candidatus Pelagibacterales</taxon>
        <taxon>Candidatus Pelagibacteraceae</taxon>
        <taxon>Candidatus Pelagibacter</taxon>
    </lineage>
</organism>
<dbReference type="InterPro" id="IPR004520">
    <property type="entry name" value="GTPase_MnmE"/>
</dbReference>
<comment type="function">
    <text evidence="6">Exhibits a very high intrinsic GTPase hydrolysis rate. Involved in the addition of a carboxymethylaminomethyl (cmnm) group at the wobble position (U34) of certain tRNAs, forming tRNA-cmnm(5)s(2)U34.</text>
</comment>
<feature type="binding site" evidence="6">
    <location>
        <begin position="268"/>
        <end position="271"/>
    </location>
    <ligand>
        <name>GTP</name>
        <dbReference type="ChEBI" id="CHEBI:37565"/>
    </ligand>
</feature>
<feature type="binding site" evidence="6">
    <location>
        <position position="228"/>
    </location>
    <ligand>
        <name>Mg(2+)</name>
        <dbReference type="ChEBI" id="CHEBI:18420"/>
    </ligand>
</feature>
<dbReference type="HAMAP" id="MF_00379">
    <property type="entry name" value="GTPase_MnmE"/>
    <property type="match status" value="1"/>
</dbReference>
<feature type="binding site" evidence="6">
    <location>
        <position position="245"/>
    </location>
    <ligand>
        <name>K(+)</name>
        <dbReference type="ChEBI" id="CHEBI:29103"/>
    </ligand>
</feature>
<feature type="binding site" evidence="6">
    <location>
        <position position="78"/>
    </location>
    <ligand>
        <name>(6S)-5-formyl-5,6,7,8-tetrahydrofolate</name>
        <dbReference type="ChEBI" id="CHEBI:57457"/>
    </ligand>
</feature>
<dbReference type="Gene3D" id="3.30.1360.120">
    <property type="entry name" value="Probable tRNA modification gtpase trme, domain 1"/>
    <property type="match status" value="1"/>
</dbReference>
<dbReference type="NCBIfam" id="NF003661">
    <property type="entry name" value="PRK05291.1-3"/>
    <property type="match status" value="1"/>
</dbReference>
<dbReference type="NCBIfam" id="TIGR00231">
    <property type="entry name" value="small_GTP"/>
    <property type="match status" value="1"/>
</dbReference>
<evidence type="ECO:0000256" key="1">
    <source>
        <dbReference type="ARBA" id="ARBA00011043"/>
    </source>
</evidence>
<protein>
    <recommendedName>
        <fullName evidence="6">tRNA modification GTPase MnmE</fullName>
        <ecNumber evidence="6">3.6.-.-</ecNumber>
    </recommendedName>
</protein>
<dbReference type="InterPro" id="IPR031168">
    <property type="entry name" value="G_TrmE"/>
</dbReference>
<keyword evidence="3 6" id="KW-0547">Nucleotide-binding</keyword>
<feature type="binding site" evidence="6">
    <location>
        <position position="443"/>
    </location>
    <ligand>
        <name>(6S)-5-formyl-5,6,7,8-tetrahydrofolate</name>
        <dbReference type="ChEBI" id="CHEBI:57457"/>
    </ligand>
</feature>
<evidence type="ECO:0000313" key="10">
    <source>
        <dbReference type="Proteomes" id="UP001166004"/>
    </source>
</evidence>
<comment type="similarity">
    <text evidence="1 6 7">Belongs to the TRAFAC class TrmE-Era-EngA-EngB-Septin-like GTPase superfamily. TrmE GTPase family.</text>
</comment>
<dbReference type="NCBIfam" id="TIGR00450">
    <property type="entry name" value="mnmE_trmE_thdF"/>
    <property type="match status" value="1"/>
</dbReference>
<dbReference type="InterPro" id="IPR027368">
    <property type="entry name" value="MnmE_dom2"/>
</dbReference>
<dbReference type="Proteomes" id="UP001166004">
    <property type="component" value="Unassembled WGS sequence"/>
</dbReference>
<keyword evidence="2 6" id="KW-0819">tRNA processing</keyword>
<feature type="binding site" evidence="6">
    <location>
        <position position="243"/>
    </location>
    <ligand>
        <name>K(+)</name>
        <dbReference type="ChEBI" id="CHEBI:29103"/>
    </ligand>
</feature>
<dbReference type="SUPFAM" id="SSF52540">
    <property type="entry name" value="P-loop containing nucleoside triphosphate hydrolases"/>
    <property type="match status" value="1"/>
</dbReference>
<dbReference type="InterPro" id="IPR018948">
    <property type="entry name" value="GTP-bd_TrmE_N"/>
</dbReference>
<feature type="binding site" evidence="6">
    <location>
        <position position="118"/>
    </location>
    <ligand>
        <name>(6S)-5-formyl-5,6,7,8-tetrahydrofolate</name>
        <dbReference type="ChEBI" id="CHEBI:57457"/>
    </ligand>
</feature>
<dbReference type="InterPro" id="IPR005225">
    <property type="entry name" value="Small_GTP-bd"/>
</dbReference>
<keyword evidence="4 6" id="KW-0630">Potassium</keyword>
<dbReference type="EMBL" id="LANA01000001">
    <property type="protein sequence ID" value="NMN67285.1"/>
    <property type="molecule type" value="Genomic_DNA"/>
</dbReference>
<evidence type="ECO:0000313" key="9">
    <source>
        <dbReference type="EMBL" id="NMN67285.1"/>
    </source>
</evidence>
<comment type="subcellular location">
    <subcellularLocation>
        <location evidence="6">Cytoplasm</location>
    </subcellularLocation>
</comment>
<evidence type="ECO:0000259" key="8">
    <source>
        <dbReference type="PROSITE" id="PS51709"/>
    </source>
</evidence>
<dbReference type="RefSeq" id="WP_169035787.1">
    <property type="nucleotide sequence ID" value="NZ_LANA01000001.1"/>
</dbReference>
<dbReference type="CDD" id="cd14858">
    <property type="entry name" value="TrmE_N"/>
    <property type="match status" value="1"/>
</dbReference>
<feature type="binding site" evidence="6">
    <location>
        <position position="248"/>
    </location>
    <ligand>
        <name>K(+)</name>
        <dbReference type="ChEBI" id="CHEBI:29103"/>
    </ligand>
</feature>
<dbReference type="InterPro" id="IPR027266">
    <property type="entry name" value="TrmE/GcvT-like"/>
</dbReference>
<dbReference type="Pfam" id="PF10396">
    <property type="entry name" value="TrmE_N"/>
    <property type="match status" value="1"/>
</dbReference>
<keyword evidence="6" id="KW-0963">Cytoplasm</keyword>
<evidence type="ECO:0000256" key="6">
    <source>
        <dbReference type="HAMAP-Rule" id="MF_00379"/>
    </source>
</evidence>
<comment type="subunit">
    <text evidence="6">Homodimer. Heterotetramer of two MnmE and two MnmG subunits.</text>
</comment>
<dbReference type="PANTHER" id="PTHR42714:SF2">
    <property type="entry name" value="TRNA MODIFICATION GTPASE GTPBP3, MITOCHONDRIAL"/>
    <property type="match status" value="1"/>
</dbReference>
<dbReference type="Gene3D" id="3.40.50.300">
    <property type="entry name" value="P-loop containing nucleotide triphosphate hydrolases"/>
    <property type="match status" value="1"/>
</dbReference>
<evidence type="ECO:0000256" key="5">
    <source>
        <dbReference type="ARBA" id="ARBA00023134"/>
    </source>
</evidence>
<gene>
    <name evidence="6" type="primary">mnmE</name>
    <name evidence="6" type="synonym">trmE</name>
    <name evidence="9" type="ORF">VP91_00004270</name>
</gene>